<dbReference type="GO" id="GO:0022857">
    <property type="term" value="F:transmembrane transporter activity"/>
    <property type="evidence" value="ECO:0007669"/>
    <property type="project" value="InterPro"/>
</dbReference>
<evidence type="ECO:0000256" key="2">
    <source>
        <dbReference type="ARBA" id="ARBA00022692"/>
    </source>
</evidence>
<evidence type="ECO:0000256" key="4">
    <source>
        <dbReference type="ARBA" id="ARBA00023136"/>
    </source>
</evidence>
<dbReference type="Gene3D" id="1.20.1250.20">
    <property type="entry name" value="MFS general substrate transporter like domains"/>
    <property type="match status" value="1"/>
</dbReference>
<name>A0A9P0GMA2_PHACE</name>
<dbReference type="PANTHER" id="PTHR23507">
    <property type="entry name" value="ZGC:174356"/>
    <property type="match status" value="1"/>
</dbReference>
<evidence type="ECO:0000256" key="3">
    <source>
        <dbReference type="ARBA" id="ARBA00022989"/>
    </source>
</evidence>
<feature type="transmembrane region" description="Helical" evidence="5">
    <location>
        <begin position="478"/>
        <end position="499"/>
    </location>
</feature>
<proteinExistence type="predicted"/>
<keyword evidence="4 5" id="KW-0472">Membrane</keyword>
<feature type="transmembrane region" description="Helical" evidence="5">
    <location>
        <begin position="137"/>
        <end position="160"/>
    </location>
</feature>
<evidence type="ECO:0000256" key="5">
    <source>
        <dbReference type="SAM" id="Phobius"/>
    </source>
</evidence>
<evidence type="ECO:0008006" key="8">
    <source>
        <dbReference type="Google" id="ProtNLM"/>
    </source>
</evidence>
<keyword evidence="2 5" id="KW-0812">Transmembrane</keyword>
<dbReference type="PANTHER" id="PTHR23507:SF1">
    <property type="entry name" value="FI18259P1-RELATED"/>
    <property type="match status" value="1"/>
</dbReference>
<dbReference type="Pfam" id="PF07690">
    <property type="entry name" value="MFS_1"/>
    <property type="match status" value="1"/>
</dbReference>
<feature type="transmembrane region" description="Helical" evidence="5">
    <location>
        <begin position="232"/>
        <end position="254"/>
    </location>
</feature>
<accession>A0A9P0GMA2</accession>
<evidence type="ECO:0000313" key="7">
    <source>
        <dbReference type="Proteomes" id="UP001153737"/>
    </source>
</evidence>
<feature type="transmembrane region" description="Helical" evidence="5">
    <location>
        <begin position="440"/>
        <end position="458"/>
    </location>
</feature>
<feature type="transmembrane region" description="Helical" evidence="5">
    <location>
        <begin position="205"/>
        <end position="226"/>
    </location>
</feature>
<keyword evidence="3 5" id="KW-1133">Transmembrane helix</keyword>
<dbReference type="InterPro" id="IPR036259">
    <property type="entry name" value="MFS_trans_sf"/>
</dbReference>
<gene>
    <name evidence="6" type="ORF">PHAECO_LOCUS540</name>
</gene>
<dbReference type="EMBL" id="OU896707">
    <property type="protein sequence ID" value="CAH1117013.1"/>
    <property type="molecule type" value="Genomic_DNA"/>
</dbReference>
<feature type="transmembrane region" description="Helical" evidence="5">
    <location>
        <begin position="295"/>
        <end position="313"/>
    </location>
</feature>
<dbReference type="SUPFAM" id="SSF103473">
    <property type="entry name" value="MFS general substrate transporter"/>
    <property type="match status" value="1"/>
</dbReference>
<organism evidence="6 7">
    <name type="scientific">Phaedon cochleariae</name>
    <name type="common">Mustard beetle</name>
    <dbReference type="NCBI Taxonomy" id="80249"/>
    <lineage>
        <taxon>Eukaryota</taxon>
        <taxon>Metazoa</taxon>
        <taxon>Ecdysozoa</taxon>
        <taxon>Arthropoda</taxon>
        <taxon>Hexapoda</taxon>
        <taxon>Insecta</taxon>
        <taxon>Pterygota</taxon>
        <taxon>Neoptera</taxon>
        <taxon>Endopterygota</taxon>
        <taxon>Coleoptera</taxon>
        <taxon>Polyphaga</taxon>
        <taxon>Cucujiformia</taxon>
        <taxon>Chrysomeloidea</taxon>
        <taxon>Chrysomelidae</taxon>
        <taxon>Chrysomelinae</taxon>
        <taxon>Chrysomelini</taxon>
        <taxon>Phaedon</taxon>
    </lineage>
</organism>
<keyword evidence="7" id="KW-1185">Reference proteome</keyword>
<sequence>MASTTELVTDSVPDLTKKAQTFGELDFNGKISYIREVITVEPLLGAYVMASTLCSPMLINLEFEKSCRVNLQMNDTVCEAILSSQHEVLNLTEQNNEVQYLISDVHSWLQPVQSIMPLILVLFIGSYSDRHKWRKPFLLLPLFGEFLAVVGCIFCVIFMRSWPLEVQGVFQLILPSLFGGQTMIVMATFSYIADVSTIEMRTLRIGVVQIVLNIIVPVTQLFSANMFELTGYYGVLFTAGGLYVFGFLYGLFWIKEPKQPVNTESRGVLCDVFDPRHAVDTFNLILRKGPGKNRVYIGVMLFTIFIYSAVIVGESDRFFFYSQSRFGWTIVEFSYFLSMNTLVHLIGTALAVPLFTKILNLTDMAILLLTFLDKMLSNVVFGFANSNTLLYAGKTLLIFSSPLLPPINIFFIAAAVVSIITGVTPIGIRSLATKVVSEDDLGKAQSLFGICEAIAPAISTPVYNKGIYNNTLTTFPSAFFFFGIILYAICSAFITWMYFKEKPNRTSKVELANGSGVTIEKTPMETYVETTHI</sequence>
<feature type="transmembrane region" description="Helical" evidence="5">
    <location>
        <begin position="404"/>
        <end position="428"/>
    </location>
</feature>
<evidence type="ECO:0000256" key="1">
    <source>
        <dbReference type="ARBA" id="ARBA00004141"/>
    </source>
</evidence>
<reference evidence="6" key="1">
    <citation type="submission" date="2022-01" db="EMBL/GenBank/DDBJ databases">
        <authorList>
            <person name="King R."/>
        </authorList>
    </citation>
    <scope>NUCLEOTIDE SEQUENCE</scope>
</reference>
<dbReference type="OrthoDB" id="185659at2759"/>
<dbReference type="GO" id="GO:0016020">
    <property type="term" value="C:membrane"/>
    <property type="evidence" value="ECO:0007669"/>
    <property type="project" value="UniProtKB-SubCell"/>
</dbReference>
<dbReference type="Proteomes" id="UP001153737">
    <property type="component" value="Chromosome 1"/>
</dbReference>
<feature type="transmembrane region" description="Helical" evidence="5">
    <location>
        <begin position="172"/>
        <end position="193"/>
    </location>
</feature>
<dbReference type="AlphaFoldDB" id="A0A9P0GMA2"/>
<evidence type="ECO:0000313" key="6">
    <source>
        <dbReference type="EMBL" id="CAH1117013.1"/>
    </source>
</evidence>
<protein>
    <recommendedName>
        <fullName evidence="8">Proton-coupled folate transporter</fullName>
    </recommendedName>
</protein>
<feature type="transmembrane region" description="Helical" evidence="5">
    <location>
        <begin position="333"/>
        <end position="352"/>
    </location>
</feature>
<dbReference type="InterPro" id="IPR011701">
    <property type="entry name" value="MFS"/>
</dbReference>
<reference evidence="6" key="2">
    <citation type="submission" date="2022-10" db="EMBL/GenBank/DDBJ databases">
        <authorList>
            <consortium name="ENA_rothamsted_submissions"/>
            <consortium name="culmorum"/>
            <person name="King R."/>
        </authorList>
    </citation>
    <scope>NUCLEOTIDE SEQUENCE</scope>
</reference>
<comment type="subcellular location">
    <subcellularLocation>
        <location evidence="1">Membrane</location>
        <topology evidence="1">Multi-pass membrane protein</topology>
    </subcellularLocation>
</comment>